<comment type="caution">
    <text evidence="3">The sequence shown here is derived from an EMBL/GenBank/DDBJ whole genome shotgun (WGS) entry which is preliminary data.</text>
</comment>
<keyword evidence="1" id="KW-0812">Transmembrane</keyword>
<keyword evidence="1" id="KW-0472">Membrane</keyword>
<dbReference type="EMBL" id="AYKG01000045">
    <property type="protein sequence ID" value="ROO25664.1"/>
    <property type="molecule type" value="Genomic_DNA"/>
</dbReference>
<gene>
    <name evidence="3" type="ORF">SAJA_12695</name>
</gene>
<reference evidence="3 4" key="1">
    <citation type="submission" date="2013-10" db="EMBL/GenBank/DDBJ databases">
        <title>Salinisphaera japonica YTM-1 Genome Sequencing.</title>
        <authorList>
            <person name="Lai Q."/>
            <person name="Li C."/>
            <person name="Shao Z."/>
        </authorList>
    </citation>
    <scope>NUCLEOTIDE SEQUENCE [LARGE SCALE GENOMIC DNA]</scope>
    <source>
        <strain evidence="3 4">YTM-1</strain>
    </source>
</reference>
<dbReference type="CDD" id="cd00761">
    <property type="entry name" value="Glyco_tranf_GTA_type"/>
    <property type="match status" value="1"/>
</dbReference>
<evidence type="ECO:0000313" key="4">
    <source>
        <dbReference type="Proteomes" id="UP000285310"/>
    </source>
</evidence>
<dbReference type="SUPFAM" id="SSF53448">
    <property type="entry name" value="Nucleotide-diphospho-sugar transferases"/>
    <property type="match status" value="1"/>
</dbReference>
<dbReference type="PANTHER" id="PTHR43685:SF3">
    <property type="entry name" value="SLR2126 PROTEIN"/>
    <property type="match status" value="1"/>
</dbReference>
<feature type="domain" description="Glycosyltransferase 2-like" evidence="2">
    <location>
        <begin position="10"/>
        <end position="166"/>
    </location>
</feature>
<organism evidence="3 4">
    <name type="scientific">Salinisphaera japonica YTM-1</name>
    <dbReference type="NCBI Taxonomy" id="1209778"/>
    <lineage>
        <taxon>Bacteria</taxon>
        <taxon>Pseudomonadati</taxon>
        <taxon>Pseudomonadota</taxon>
        <taxon>Gammaproteobacteria</taxon>
        <taxon>Salinisphaerales</taxon>
        <taxon>Salinisphaeraceae</taxon>
        <taxon>Salinisphaera</taxon>
    </lineage>
</organism>
<protein>
    <recommendedName>
        <fullName evidence="2">Glycosyltransferase 2-like domain-containing protein</fullName>
    </recommendedName>
</protein>
<evidence type="ECO:0000313" key="3">
    <source>
        <dbReference type="EMBL" id="ROO25664.1"/>
    </source>
</evidence>
<feature type="transmembrane region" description="Helical" evidence="1">
    <location>
        <begin position="307"/>
        <end position="326"/>
    </location>
</feature>
<dbReference type="Proteomes" id="UP000285310">
    <property type="component" value="Unassembled WGS sequence"/>
</dbReference>
<feature type="transmembrane region" description="Helical" evidence="1">
    <location>
        <begin position="258"/>
        <end position="286"/>
    </location>
</feature>
<evidence type="ECO:0000259" key="2">
    <source>
        <dbReference type="Pfam" id="PF00535"/>
    </source>
</evidence>
<dbReference type="OrthoDB" id="9069044at2"/>
<dbReference type="RefSeq" id="WP_123658999.1">
    <property type="nucleotide sequence ID" value="NZ_AYKG01000045.1"/>
</dbReference>
<keyword evidence="4" id="KW-1185">Reference proteome</keyword>
<dbReference type="InParanoid" id="A0A423PJ87"/>
<proteinExistence type="predicted"/>
<name>A0A423PJ87_9GAMM</name>
<dbReference type="PANTHER" id="PTHR43685">
    <property type="entry name" value="GLYCOSYLTRANSFERASE"/>
    <property type="match status" value="1"/>
</dbReference>
<dbReference type="Pfam" id="PF00535">
    <property type="entry name" value="Glycos_transf_2"/>
    <property type="match status" value="1"/>
</dbReference>
<dbReference type="InterPro" id="IPR050834">
    <property type="entry name" value="Glycosyltransf_2"/>
</dbReference>
<dbReference type="Gene3D" id="3.90.550.10">
    <property type="entry name" value="Spore Coat Polysaccharide Biosynthesis Protein SpsA, Chain A"/>
    <property type="match status" value="1"/>
</dbReference>
<evidence type="ECO:0000256" key="1">
    <source>
        <dbReference type="SAM" id="Phobius"/>
    </source>
</evidence>
<dbReference type="AlphaFoldDB" id="A0A423PJ87"/>
<dbReference type="InterPro" id="IPR029044">
    <property type="entry name" value="Nucleotide-diphossugar_trans"/>
</dbReference>
<dbReference type="InterPro" id="IPR001173">
    <property type="entry name" value="Glyco_trans_2-like"/>
</dbReference>
<accession>A0A423PJ87</accession>
<sequence>MTHSELTIDVVIPAHNAQRDIVACLAPLLGMRHRGEIARIIVVDDASTDATGGVATSAGADRVVEHAMCQGAGGARNSGVAVSNAAIIWFVDADVVVHDNGARVLARRLSDNKKVDALFGSYGLEPIADNFLSQYKNLIHHRTHQRHAGPAQTFWTGCGAVTRAAFDAIDGFDAVGYRDIGMEDVDFGYRLRAAGYVIELISDWQCEHRKRWTLFNLLRVEVFHRALPWSRLILTHPKAPAGLNVDAAERVRASIAGLFVLCVLLVLIGLISAGWLAAPSIALAYINRGLFRFFNRHRGLWFAFRAVLFHQVYYLYSAATFVYVWAEHHGYGLARRFKRDRYA</sequence>
<keyword evidence="1" id="KW-1133">Transmembrane helix</keyword>